<reference evidence="1" key="2">
    <citation type="submission" date="2023-01" db="EMBL/GenBank/DDBJ databases">
        <authorList>
            <person name="Petersen C."/>
        </authorList>
    </citation>
    <scope>NUCLEOTIDE SEQUENCE</scope>
    <source>
        <strain evidence="1">IBT 12815</strain>
    </source>
</reference>
<protein>
    <submittedName>
        <fullName evidence="1">Uncharacterized protein</fullName>
    </submittedName>
</protein>
<dbReference type="Proteomes" id="UP001213799">
    <property type="component" value="Unassembled WGS sequence"/>
</dbReference>
<sequence>MTSNIPEIILLCMDKIFLTAFNDALEKTWQDHDTAKLKITPINERLNSLPEGATFDLIVSPANSYARLDGAFDHAISTRRRVNVRGCWLEKHTASELLPTNVNN</sequence>
<reference evidence="1" key="1">
    <citation type="journal article" date="2023" name="IMA Fungus">
        <title>Comparative genomic study of the Penicillium genus elucidates a diverse pangenome and 15 lateral gene transfer events.</title>
        <authorList>
            <person name="Petersen C."/>
            <person name="Sorensen T."/>
            <person name="Nielsen M.R."/>
            <person name="Sondergaard T.E."/>
            <person name="Sorensen J.L."/>
            <person name="Fitzpatrick D.A."/>
            <person name="Frisvad J.C."/>
            <person name="Nielsen K.L."/>
        </authorList>
    </citation>
    <scope>NUCLEOTIDE SEQUENCE</scope>
    <source>
        <strain evidence="1">IBT 12815</strain>
    </source>
</reference>
<gene>
    <name evidence="1" type="ORF">N7537_003888</name>
</gene>
<dbReference type="AlphaFoldDB" id="A0AAD6EAI7"/>
<accession>A0AAD6EAI7</accession>
<dbReference type="RefSeq" id="XP_056754694.1">
    <property type="nucleotide sequence ID" value="XM_056894946.1"/>
</dbReference>
<evidence type="ECO:0000313" key="2">
    <source>
        <dbReference type="Proteomes" id="UP001213799"/>
    </source>
</evidence>
<comment type="caution">
    <text evidence="1">The sequence shown here is derived from an EMBL/GenBank/DDBJ whole genome shotgun (WGS) entry which is preliminary data.</text>
</comment>
<keyword evidence="2" id="KW-1185">Reference proteome</keyword>
<dbReference type="Gene3D" id="3.40.220.10">
    <property type="entry name" value="Leucine Aminopeptidase, subunit E, domain 1"/>
    <property type="match status" value="1"/>
</dbReference>
<dbReference type="SUPFAM" id="SSF52949">
    <property type="entry name" value="Macro domain-like"/>
    <property type="match status" value="1"/>
</dbReference>
<proteinExistence type="predicted"/>
<evidence type="ECO:0000313" key="1">
    <source>
        <dbReference type="EMBL" id="KAJ5607269.1"/>
    </source>
</evidence>
<dbReference type="GeneID" id="81585188"/>
<dbReference type="EMBL" id="JAQJAE010000002">
    <property type="protein sequence ID" value="KAJ5607269.1"/>
    <property type="molecule type" value="Genomic_DNA"/>
</dbReference>
<organism evidence="1 2">
    <name type="scientific">Penicillium hordei</name>
    <dbReference type="NCBI Taxonomy" id="40994"/>
    <lineage>
        <taxon>Eukaryota</taxon>
        <taxon>Fungi</taxon>
        <taxon>Dikarya</taxon>
        <taxon>Ascomycota</taxon>
        <taxon>Pezizomycotina</taxon>
        <taxon>Eurotiomycetes</taxon>
        <taxon>Eurotiomycetidae</taxon>
        <taxon>Eurotiales</taxon>
        <taxon>Aspergillaceae</taxon>
        <taxon>Penicillium</taxon>
    </lineage>
</organism>
<dbReference type="InterPro" id="IPR043472">
    <property type="entry name" value="Macro_dom-like"/>
</dbReference>
<name>A0AAD6EAI7_9EURO</name>